<dbReference type="PANTHER" id="PTHR43394:SF1">
    <property type="entry name" value="ATP-BINDING CASSETTE SUB-FAMILY B MEMBER 10, MITOCHONDRIAL"/>
    <property type="match status" value="1"/>
</dbReference>
<dbReference type="PROSITE" id="PS50893">
    <property type="entry name" value="ABC_TRANSPORTER_2"/>
    <property type="match status" value="1"/>
</dbReference>
<feature type="compositionally biased region" description="Gly residues" evidence="9">
    <location>
        <begin position="12"/>
        <end position="21"/>
    </location>
</feature>
<evidence type="ECO:0000313" key="14">
    <source>
        <dbReference type="Proteomes" id="UP000292886"/>
    </source>
</evidence>
<dbReference type="PROSITE" id="PS50929">
    <property type="entry name" value="ABC_TM1F"/>
    <property type="match status" value="1"/>
</dbReference>
<dbReference type="InterPro" id="IPR039421">
    <property type="entry name" value="Type_1_exporter"/>
</dbReference>
<dbReference type="SMART" id="SM00382">
    <property type="entry name" value="AAA"/>
    <property type="match status" value="1"/>
</dbReference>
<evidence type="ECO:0000256" key="3">
    <source>
        <dbReference type="ARBA" id="ARBA00022475"/>
    </source>
</evidence>
<dbReference type="InterPro" id="IPR017871">
    <property type="entry name" value="ABC_transporter-like_CS"/>
</dbReference>
<keyword evidence="8 10" id="KW-0472">Membrane</keyword>
<keyword evidence="2" id="KW-0813">Transport</keyword>
<evidence type="ECO:0000256" key="2">
    <source>
        <dbReference type="ARBA" id="ARBA00022448"/>
    </source>
</evidence>
<keyword evidence="4 10" id="KW-0812">Transmembrane</keyword>
<dbReference type="Gene3D" id="3.40.50.300">
    <property type="entry name" value="P-loop containing nucleotide triphosphate hydrolases"/>
    <property type="match status" value="1"/>
</dbReference>
<organism evidence="13 14">
    <name type="scientific">Periweissella cryptocerci</name>
    <dbReference type="NCBI Taxonomy" id="2506420"/>
    <lineage>
        <taxon>Bacteria</taxon>
        <taxon>Bacillati</taxon>
        <taxon>Bacillota</taxon>
        <taxon>Bacilli</taxon>
        <taxon>Lactobacillales</taxon>
        <taxon>Lactobacillaceae</taxon>
        <taxon>Periweissella</taxon>
    </lineage>
</organism>
<dbReference type="GO" id="GO:0005886">
    <property type="term" value="C:plasma membrane"/>
    <property type="evidence" value="ECO:0007669"/>
    <property type="project" value="UniProtKB-SubCell"/>
</dbReference>
<evidence type="ECO:0000259" key="12">
    <source>
        <dbReference type="PROSITE" id="PS50929"/>
    </source>
</evidence>
<evidence type="ECO:0000256" key="7">
    <source>
        <dbReference type="ARBA" id="ARBA00022989"/>
    </source>
</evidence>
<dbReference type="KEGG" id="wei:EQG49_04005"/>
<dbReference type="CDD" id="cd18547">
    <property type="entry name" value="ABC_6TM_Tm288_like"/>
    <property type="match status" value="1"/>
</dbReference>
<feature type="transmembrane region" description="Helical" evidence="10">
    <location>
        <begin position="94"/>
        <end position="119"/>
    </location>
</feature>
<feature type="transmembrane region" description="Helical" evidence="10">
    <location>
        <begin position="194"/>
        <end position="214"/>
    </location>
</feature>
<dbReference type="InterPro" id="IPR011527">
    <property type="entry name" value="ABC1_TM_dom"/>
</dbReference>
<comment type="subcellular location">
    <subcellularLocation>
        <location evidence="1">Cell membrane</location>
        <topology evidence="1">Multi-pass membrane protein</topology>
    </subcellularLocation>
</comment>
<evidence type="ECO:0000313" key="13">
    <source>
        <dbReference type="EMBL" id="QBO35681.1"/>
    </source>
</evidence>
<evidence type="ECO:0000256" key="10">
    <source>
        <dbReference type="SAM" id="Phobius"/>
    </source>
</evidence>
<dbReference type="Pfam" id="PF00664">
    <property type="entry name" value="ABC_membrane"/>
    <property type="match status" value="1"/>
</dbReference>
<evidence type="ECO:0000256" key="6">
    <source>
        <dbReference type="ARBA" id="ARBA00022840"/>
    </source>
</evidence>
<feature type="transmembrane region" description="Helical" evidence="10">
    <location>
        <begin position="170"/>
        <end position="188"/>
    </location>
</feature>
<keyword evidence="14" id="KW-1185">Reference proteome</keyword>
<sequence length="609" mass="66685">MSEEKKTTTSSRGGGMGMGGRNRGKGEKPKNIKKALTDLAVYCKPYLVPVILAVVTAALGSYFTIIGPDQLSKITDTITAGMMGKIDMAKVGRIGVFLACLYGAGALLTYVQGFVMATVTQKVSKRLRKDISSKINRLPLRYFDGHPYGDTLSRVTNDVDTIGQAMNQSVGSLVSAITLFVGSLVMMFKTNVEMTLTAILSTVIGFGLMMLIMAKSQKYFNNQQNGLGEVNGFVEEIYTGHNVVKVYNADKEMINKFDDINDRLYDSVWKSQFLSGLMMPLMQFIGNFGYAAVCVVGAVLAIDGKISFGVIVAFMVYIRIFTQPLTQIAQAVTSLQSAGAASERVFTFFAEKELEVETDQLKHIENATGTVEFDHVRFGYDENKIIINDFSAKAESGQKVAIVGPTGAGKTTMVNLLMKFYETNSGTIKIDGVPLENLTREAVHEQFTMVLQDTWLFEGTVKENIIYNQKGITDEQVIAACEAAGVDHYIKTLPNGYDSVIEADELSAGERQLLTIARALVKNAPMLILDEATSSVDTRTEELIQNAMDHLMSNRTSFVIAHRLSTIKNADLILVMNDGDIIESGNHADLLAQKGFYADLYNSQFESVA</sequence>
<evidence type="ECO:0000256" key="8">
    <source>
        <dbReference type="ARBA" id="ARBA00023136"/>
    </source>
</evidence>
<dbReference type="EMBL" id="CP037940">
    <property type="protein sequence ID" value="QBO35681.1"/>
    <property type="molecule type" value="Genomic_DNA"/>
</dbReference>
<dbReference type="OrthoDB" id="9770415at2"/>
<gene>
    <name evidence="13" type="ORF">EQG49_04005</name>
</gene>
<dbReference type="FunFam" id="1.20.1560.10:FF:000011">
    <property type="entry name" value="Multidrug ABC transporter ATP-binding protein"/>
    <property type="match status" value="1"/>
</dbReference>
<evidence type="ECO:0000256" key="9">
    <source>
        <dbReference type="SAM" id="MobiDB-lite"/>
    </source>
</evidence>
<reference evidence="14" key="1">
    <citation type="submission" date="2019-03" db="EMBL/GenBank/DDBJ databases">
        <title>Weissella sp. 26KH-42 Genome sequencing.</title>
        <authorList>
            <person name="Heo J."/>
            <person name="Kim S.-J."/>
            <person name="Kim J.-S."/>
            <person name="Hong S.-B."/>
            <person name="Kwon S.-W."/>
        </authorList>
    </citation>
    <scope>NUCLEOTIDE SEQUENCE [LARGE SCALE GENOMIC DNA]</scope>
    <source>
        <strain evidence="14">26KH-42</strain>
    </source>
</reference>
<keyword evidence="6 13" id="KW-0067">ATP-binding</keyword>
<evidence type="ECO:0000256" key="4">
    <source>
        <dbReference type="ARBA" id="ARBA00022692"/>
    </source>
</evidence>
<evidence type="ECO:0000256" key="5">
    <source>
        <dbReference type="ARBA" id="ARBA00022741"/>
    </source>
</evidence>
<dbReference type="SUPFAM" id="SSF90123">
    <property type="entry name" value="ABC transporter transmembrane region"/>
    <property type="match status" value="1"/>
</dbReference>
<dbReference type="Pfam" id="PF00005">
    <property type="entry name" value="ABC_tran"/>
    <property type="match status" value="1"/>
</dbReference>
<proteinExistence type="predicted"/>
<dbReference type="InterPro" id="IPR027417">
    <property type="entry name" value="P-loop_NTPase"/>
</dbReference>
<feature type="domain" description="ABC transmembrane type-1" evidence="12">
    <location>
        <begin position="51"/>
        <end position="337"/>
    </location>
</feature>
<dbReference type="InterPro" id="IPR003439">
    <property type="entry name" value="ABC_transporter-like_ATP-bd"/>
</dbReference>
<keyword evidence="3" id="KW-1003">Cell membrane</keyword>
<dbReference type="PANTHER" id="PTHR43394">
    <property type="entry name" value="ATP-DEPENDENT PERMEASE MDL1, MITOCHONDRIAL"/>
    <property type="match status" value="1"/>
</dbReference>
<dbReference type="InterPro" id="IPR003593">
    <property type="entry name" value="AAA+_ATPase"/>
</dbReference>
<dbReference type="GO" id="GO:0005524">
    <property type="term" value="F:ATP binding"/>
    <property type="evidence" value="ECO:0007669"/>
    <property type="project" value="UniProtKB-KW"/>
</dbReference>
<name>A0A4P6YSN2_9LACO</name>
<dbReference type="AlphaFoldDB" id="A0A4P6YSN2"/>
<dbReference type="PROSITE" id="PS00211">
    <property type="entry name" value="ABC_TRANSPORTER_1"/>
    <property type="match status" value="1"/>
</dbReference>
<dbReference type="SUPFAM" id="SSF52540">
    <property type="entry name" value="P-loop containing nucleoside triphosphate hydrolases"/>
    <property type="match status" value="1"/>
</dbReference>
<dbReference type="InterPro" id="IPR036640">
    <property type="entry name" value="ABC1_TM_sf"/>
</dbReference>
<dbReference type="GO" id="GO:0016887">
    <property type="term" value="F:ATP hydrolysis activity"/>
    <property type="evidence" value="ECO:0007669"/>
    <property type="project" value="InterPro"/>
</dbReference>
<dbReference type="CDD" id="cd03254">
    <property type="entry name" value="ABCC_Glucan_exporter_like"/>
    <property type="match status" value="1"/>
</dbReference>
<dbReference type="FunFam" id="3.40.50.300:FF:000287">
    <property type="entry name" value="Multidrug ABC transporter ATP-binding protein"/>
    <property type="match status" value="1"/>
</dbReference>
<evidence type="ECO:0000259" key="11">
    <source>
        <dbReference type="PROSITE" id="PS50893"/>
    </source>
</evidence>
<dbReference type="GO" id="GO:0015421">
    <property type="term" value="F:ABC-type oligopeptide transporter activity"/>
    <property type="evidence" value="ECO:0007669"/>
    <property type="project" value="TreeGrafter"/>
</dbReference>
<keyword evidence="7 10" id="KW-1133">Transmembrane helix</keyword>
<feature type="domain" description="ABC transporter" evidence="11">
    <location>
        <begin position="371"/>
        <end position="603"/>
    </location>
</feature>
<accession>A0A4P6YSN2</accession>
<keyword evidence="5" id="KW-0547">Nucleotide-binding</keyword>
<dbReference type="Gene3D" id="1.20.1560.10">
    <property type="entry name" value="ABC transporter type 1, transmembrane domain"/>
    <property type="match status" value="1"/>
</dbReference>
<feature type="transmembrane region" description="Helical" evidence="10">
    <location>
        <begin position="288"/>
        <end position="318"/>
    </location>
</feature>
<evidence type="ECO:0000256" key="1">
    <source>
        <dbReference type="ARBA" id="ARBA00004651"/>
    </source>
</evidence>
<dbReference type="Proteomes" id="UP000292886">
    <property type="component" value="Chromosome"/>
</dbReference>
<feature type="region of interest" description="Disordered" evidence="9">
    <location>
        <begin position="1"/>
        <end position="29"/>
    </location>
</feature>
<protein>
    <submittedName>
        <fullName evidence="13">ABC transporter ATP-binding protein</fullName>
    </submittedName>
</protein>
<feature type="transmembrane region" description="Helical" evidence="10">
    <location>
        <begin position="46"/>
        <end position="66"/>
    </location>
</feature>